<keyword evidence="3 14" id="KW-0436">Ligase</keyword>
<organism evidence="14 15">
    <name type="scientific">Marssonina brunnea f. sp. multigermtubi (strain MB_m1)</name>
    <name type="common">Marssonina leaf spot fungus</name>
    <dbReference type="NCBI Taxonomy" id="1072389"/>
    <lineage>
        <taxon>Eukaryota</taxon>
        <taxon>Fungi</taxon>
        <taxon>Dikarya</taxon>
        <taxon>Ascomycota</taxon>
        <taxon>Pezizomycotina</taxon>
        <taxon>Leotiomycetes</taxon>
        <taxon>Helotiales</taxon>
        <taxon>Drepanopezizaceae</taxon>
        <taxon>Drepanopeziza</taxon>
    </lineage>
</organism>
<evidence type="ECO:0000259" key="13">
    <source>
        <dbReference type="Pfam" id="PF00899"/>
    </source>
</evidence>
<dbReference type="STRING" id="1072389.K1WGW3"/>
<dbReference type="FunCoup" id="K1WGW3">
    <property type="interactions" value="185"/>
</dbReference>
<dbReference type="EMBL" id="JH921438">
    <property type="protein sequence ID" value="EKD16820.1"/>
    <property type="molecule type" value="Genomic_DNA"/>
</dbReference>
<evidence type="ECO:0000256" key="4">
    <source>
        <dbReference type="ARBA" id="ARBA00022692"/>
    </source>
</evidence>
<dbReference type="SUPFAM" id="SSF69572">
    <property type="entry name" value="Activating enzymes of the ubiquitin-like proteins"/>
    <property type="match status" value="1"/>
</dbReference>
<evidence type="ECO:0000256" key="1">
    <source>
        <dbReference type="ARBA" id="ARBA00004374"/>
    </source>
</evidence>
<dbReference type="OMA" id="GSWVVTM"/>
<comment type="function">
    <text evidence="11">Catalyzes the ATP-dependent dehydration of threonylcarbamoyladenosine at position 37 (t(6)A37) to form cyclic t(6)A37 (ct(6)A37) in tRNAs that read codons beginning with adenine.</text>
</comment>
<dbReference type="FunFam" id="3.40.50.720:FF:000125">
    <property type="entry name" value="tRNA threonylcarbamoyladenosine dehydratase 2-like"/>
    <property type="match status" value="1"/>
</dbReference>
<dbReference type="Proteomes" id="UP000006753">
    <property type="component" value="Unassembled WGS sequence"/>
</dbReference>
<keyword evidence="7" id="KW-0067">ATP-binding</keyword>
<dbReference type="InParanoid" id="K1WGW3"/>
<evidence type="ECO:0000256" key="12">
    <source>
        <dbReference type="SAM" id="MobiDB-lite"/>
    </source>
</evidence>
<reference evidence="14 15" key="1">
    <citation type="journal article" date="2012" name="BMC Genomics">
        <title>Sequencing the genome of Marssonina brunnea reveals fungus-poplar co-evolution.</title>
        <authorList>
            <person name="Zhu S."/>
            <person name="Cao Y.-Z."/>
            <person name="Jiang C."/>
            <person name="Tan B.-Y."/>
            <person name="Wang Z."/>
            <person name="Feng S."/>
            <person name="Zhang L."/>
            <person name="Su X.-H."/>
            <person name="Brejova B."/>
            <person name="Vinar T."/>
            <person name="Xu M."/>
            <person name="Wang M.-X."/>
            <person name="Zhang S.-G."/>
            <person name="Huang M.-R."/>
            <person name="Wu R."/>
            <person name="Zhou Y."/>
        </authorList>
    </citation>
    <scope>NUCLEOTIDE SEQUENCE [LARGE SCALE GENOMIC DNA]</scope>
    <source>
        <strain evidence="14 15">MB_m1</strain>
    </source>
</reference>
<keyword evidence="5" id="KW-0547">Nucleotide-binding</keyword>
<dbReference type="GO" id="GO:0008641">
    <property type="term" value="F:ubiquitin-like modifier activating enzyme activity"/>
    <property type="evidence" value="ECO:0007669"/>
    <property type="project" value="InterPro"/>
</dbReference>
<evidence type="ECO:0000313" key="14">
    <source>
        <dbReference type="EMBL" id="EKD16820.1"/>
    </source>
</evidence>
<gene>
    <name evidence="14" type="ORF">MBM_05289</name>
</gene>
<evidence type="ECO:0000256" key="8">
    <source>
        <dbReference type="ARBA" id="ARBA00022989"/>
    </source>
</evidence>
<protein>
    <submittedName>
        <fullName evidence="14">Ubiquitin-protein ligase molybdopterin-converting factor</fullName>
    </submittedName>
</protein>
<dbReference type="InterPro" id="IPR035985">
    <property type="entry name" value="Ubiquitin-activating_enz"/>
</dbReference>
<evidence type="ECO:0000256" key="3">
    <source>
        <dbReference type="ARBA" id="ARBA00022598"/>
    </source>
</evidence>
<feature type="domain" description="THIF-type NAD/FAD binding fold" evidence="13">
    <location>
        <begin position="213"/>
        <end position="468"/>
    </location>
</feature>
<evidence type="ECO:0000313" key="15">
    <source>
        <dbReference type="Proteomes" id="UP000006753"/>
    </source>
</evidence>
<name>K1WGW3_MARBU</name>
<dbReference type="GO" id="GO:0005741">
    <property type="term" value="C:mitochondrial outer membrane"/>
    <property type="evidence" value="ECO:0007669"/>
    <property type="project" value="UniProtKB-SubCell"/>
</dbReference>
<keyword evidence="15" id="KW-1185">Reference proteome</keyword>
<keyword evidence="8" id="KW-1133">Transmembrane helix</keyword>
<dbReference type="KEGG" id="mbe:MBM_05289"/>
<dbReference type="OrthoDB" id="10265862at2759"/>
<accession>K1WGW3</accession>
<evidence type="ECO:0000256" key="11">
    <source>
        <dbReference type="ARBA" id="ARBA00060084"/>
    </source>
</evidence>
<proteinExistence type="inferred from homology"/>
<keyword evidence="10" id="KW-0472">Membrane</keyword>
<keyword evidence="6" id="KW-1000">Mitochondrion outer membrane</keyword>
<dbReference type="InterPro" id="IPR045886">
    <property type="entry name" value="ThiF/MoeB/HesA"/>
</dbReference>
<sequence length="613" mass="67863">MDWRYNQRASSSRQSYNYNYDQYYYSDEEDDEYPPRYQYQSRNQELEPQPSYTQRSPSPDSEIRHQPPTDVQGPKKGKESMSSWLSRTASTSQAQFAATALVSGAVVAGAIFGYQHVRRQERVEDLKSSIPALGRSHQADKGLLVLMDEVKLTDFGAAPSKTGMSKEDERSLEFAERAQRGDYDDGLSWGNSRAVEGEVLTWEAELILEQLARNRVFLKDEGLAKLRSAFIIVVGCGGVGSHCTAALARSGVSRIRLIDFDQVTLSSLNRHAVATLADVGTPKVSCLKKRLQQVTPWVHFDLCNELFGASAASRLLGDWEGRKPDYVVDAIDNIDSKVALLEYCYKNQLPVISSMGAGCKSDPTRIFIGDISASTEDPLSRATRTRLRKVGVASGIPVVFSTEKPGPGKAQLLPLPEEEYAKGSVGELGVLPDFRVRILPVLGTMPAVFGYAVANHVILQVAGYPNEYVPAKGREKMYDSILAALQGSEEKLVRATVPGEDARGLKTGITVADVGYVVEEVYRGKSAISGISTRLTLVRWRKPEGSMVELGVEGQKSSKVKARELVCMTKEEGARHEREVVNGMKSPEEMYDRETVAYVEARIREEIGYEKYR</sequence>
<feature type="compositionally biased region" description="Low complexity" evidence="12">
    <location>
        <begin position="1"/>
        <end position="25"/>
    </location>
</feature>
<evidence type="ECO:0000256" key="5">
    <source>
        <dbReference type="ARBA" id="ARBA00022741"/>
    </source>
</evidence>
<evidence type="ECO:0000256" key="9">
    <source>
        <dbReference type="ARBA" id="ARBA00023128"/>
    </source>
</evidence>
<dbReference type="PANTHER" id="PTHR43267">
    <property type="entry name" value="TRNA THREONYLCARBAMOYLADENOSINE DEHYDRATASE"/>
    <property type="match status" value="1"/>
</dbReference>
<dbReference type="GO" id="GO:0005524">
    <property type="term" value="F:ATP binding"/>
    <property type="evidence" value="ECO:0007669"/>
    <property type="project" value="UniProtKB-KW"/>
</dbReference>
<evidence type="ECO:0000256" key="7">
    <source>
        <dbReference type="ARBA" id="ARBA00022840"/>
    </source>
</evidence>
<evidence type="ECO:0000256" key="6">
    <source>
        <dbReference type="ARBA" id="ARBA00022787"/>
    </source>
</evidence>
<dbReference type="GO" id="GO:0061503">
    <property type="term" value="F:tRNA threonylcarbamoyladenosine dehydratase"/>
    <property type="evidence" value="ECO:0007669"/>
    <property type="project" value="TreeGrafter"/>
</dbReference>
<feature type="compositionally biased region" description="Polar residues" evidence="12">
    <location>
        <begin position="50"/>
        <end position="59"/>
    </location>
</feature>
<evidence type="ECO:0000256" key="10">
    <source>
        <dbReference type="ARBA" id="ARBA00023136"/>
    </source>
</evidence>
<dbReference type="PANTHER" id="PTHR43267:SF2">
    <property type="entry name" value="TRNA THREONYLCARBAMOYLADENOSINE DEHYDRATASE 1-RELATED"/>
    <property type="match status" value="1"/>
</dbReference>
<dbReference type="eggNOG" id="KOG2018">
    <property type="taxonomic scope" value="Eukaryota"/>
</dbReference>
<dbReference type="Gene3D" id="3.40.50.720">
    <property type="entry name" value="NAD(P)-binding Rossmann-like Domain"/>
    <property type="match status" value="1"/>
</dbReference>
<evidence type="ECO:0000256" key="2">
    <source>
        <dbReference type="ARBA" id="ARBA00009919"/>
    </source>
</evidence>
<dbReference type="GO" id="GO:0061504">
    <property type="term" value="P:cyclic threonylcarbamoyladenosine biosynthetic process"/>
    <property type="evidence" value="ECO:0007669"/>
    <property type="project" value="TreeGrafter"/>
</dbReference>
<comment type="similarity">
    <text evidence="2">Belongs to the HesA/MoeB/ThiF family.</text>
</comment>
<dbReference type="InterPro" id="IPR000594">
    <property type="entry name" value="ThiF_NAD_FAD-bd"/>
</dbReference>
<keyword evidence="9" id="KW-0496">Mitochondrion</keyword>
<dbReference type="CDD" id="cd00755">
    <property type="entry name" value="YgdL_like"/>
    <property type="match status" value="1"/>
</dbReference>
<dbReference type="AlphaFoldDB" id="K1WGW3"/>
<keyword evidence="4" id="KW-0812">Transmembrane</keyword>
<dbReference type="Pfam" id="PF00899">
    <property type="entry name" value="ThiF"/>
    <property type="match status" value="1"/>
</dbReference>
<feature type="region of interest" description="Disordered" evidence="12">
    <location>
        <begin position="1"/>
        <end position="86"/>
    </location>
</feature>
<comment type="subcellular location">
    <subcellularLocation>
        <location evidence="1">Mitochondrion outer membrane</location>
        <topology evidence="1">Multi-pass membrane protein</topology>
    </subcellularLocation>
</comment>
<dbReference type="HOGENOM" id="CLU_013325_9_3_1"/>